<feature type="region of interest" description="Disordered" evidence="2">
    <location>
        <begin position="71"/>
        <end position="90"/>
    </location>
</feature>
<keyword evidence="5" id="KW-1185">Reference proteome</keyword>
<comment type="caution">
    <text evidence="4">The sequence shown here is derived from an EMBL/GenBank/DDBJ whole genome shotgun (WGS) entry which is preliminary data.</text>
</comment>
<feature type="region of interest" description="Disordered" evidence="2">
    <location>
        <begin position="1"/>
        <end position="28"/>
    </location>
</feature>
<evidence type="ECO:0008006" key="6">
    <source>
        <dbReference type="Google" id="ProtNLM"/>
    </source>
</evidence>
<feature type="compositionally biased region" description="Basic and acidic residues" evidence="2">
    <location>
        <begin position="71"/>
        <end position="87"/>
    </location>
</feature>
<feature type="compositionally biased region" description="Basic and acidic residues" evidence="2">
    <location>
        <begin position="9"/>
        <end position="25"/>
    </location>
</feature>
<accession>A0A8S1QQR7</accession>
<dbReference type="Proteomes" id="UP000688137">
    <property type="component" value="Unassembled WGS sequence"/>
</dbReference>
<feature type="transmembrane region" description="Helical" evidence="3">
    <location>
        <begin position="634"/>
        <end position="656"/>
    </location>
</feature>
<keyword evidence="3" id="KW-0472">Membrane</keyword>
<protein>
    <recommendedName>
        <fullName evidence="6">Transmembrane protein</fullName>
    </recommendedName>
</protein>
<dbReference type="EMBL" id="CAJJDM010000199">
    <property type="protein sequence ID" value="CAD8117165.1"/>
    <property type="molecule type" value="Genomic_DNA"/>
</dbReference>
<name>A0A8S1QQR7_PARPR</name>
<organism evidence="4 5">
    <name type="scientific">Paramecium primaurelia</name>
    <dbReference type="NCBI Taxonomy" id="5886"/>
    <lineage>
        <taxon>Eukaryota</taxon>
        <taxon>Sar</taxon>
        <taxon>Alveolata</taxon>
        <taxon>Ciliophora</taxon>
        <taxon>Intramacronucleata</taxon>
        <taxon>Oligohymenophorea</taxon>
        <taxon>Peniculida</taxon>
        <taxon>Parameciidae</taxon>
        <taxon>Paramecium</taxon>
    </lineage>
</organism>
<evidence type="ECO:0000256" key="1">
    <source>
        <dbReference type="SAM" id="Coils"/>
    </source>
</evidence>
<keyword evidence="1" id="KW-0175">Coiled coil</keyword>
<proteinExistence type="predicted"/>
<evidence type="ECO:0000256" key="3">
    <source>
        <dbReference type="SAM" id="Phobius"/>
    </source>
</evidence>
<evidence type="ECO:0000256" key="2">
    <source>
        <dbReference type="SAM" id="MobiDB-lite"/>
    </source>
</evidence>
<evidence type="ECO:0000313" key="5">
    <source>
        <dbReference type="Proteomes" id="UP000688137"/>
    </source>
</evidence>
<sequence length="680" mass="81467">MNDTSDSQMIKKENSNNQKKLDNSDSKANNQIKVYKRLIKNINEILNTFKQFNQEEEKIELNWTPFHYDRQKKESNEDQSSKDKQDVINDGPLPLLEKVIKTKKEKKQKKDGGNIYAMLQFDWVNFFSDAQQVHQFVELRYLQEKILQLEEFQIWSILSQQLGKDQKLIVELGEKQNDQYCISISLSRTFWNQGSSSNRRLSLYIKQKIDITEFLKQILTGFWQNDSDKVKIQNQYQTLQMIQETVLKTQNNIQILNLATEVLGDQVRNGAISEITSCNLYDLINQCFQQSKETINGFQKVFVNQQKNIQDYRQLKVIVTNQKRIQNKKLKKFVICREIKNLMGYKAKIMNINNMKINQMMKFKKFCNRQEVEKEIINTNIQKDLNSTFNINYKDIQDECNNVKILDKLSMNKYQKIINICNIFRDKCKFTEQIEIIFNEQYITHLNTNIEQFQSQVSLYQMQNQVSQYQVEQIEQQCEQLKQIVNLETQLLVQNAINYMKNEQMINNDGITVSNQFMNKFNNYLNQQNYFSMMIEIMKQAMKKALFQILNKIVRKNSLQKLQFKLQKQKQLMKYKNKSLSQEQRNKINQQQVNMNKQSISNKIIIIINSQIYLSISIYRNLLNYQKFQIESKFFFQIILFLSIKIIRPTYIFFLYQQLQRLQIIKEINFRKKFTKKIQE</sequence>
<reference evidence="4" key="1">
    <citation type="submission" date="2021-01" db="EMBL/GenBank/DDBJ databases">
        <authorList>
            <consortium name="Genoscope - CEA"/>
            <person name="William W."/>
        </authorList>
    </citation>
    <scope>NUCLEOTIDE SEQUENCE</scope>
</reference>
<gene>
    <name evidence="4" type="ORF">PPRIM_AZ9-3.1.T1900009</name>
</gene>
<dbReference type="AlphaFoldDB" id="A0A8S1QQR7"/>
<feature type="coiled-coil region" evidence="1">
    <location>
        <begin position="464"/>
        <end position="491"/>
    </location>
</feature>
<keyword evidence="3" id="KW-0812">Transmembrane</keyword>
<keyword evidence="3" id="KW-1133">Transmembrane helix</keyword>
<evidence type="ECO:0000313" key="4">
    <source>
        <dbReference type="EMBL" id="CAD8117165.1"/>
    </source>
</evidence>